<dbReference type="EMBL" id="HBGT01015658">
    <property type="protein sequence ID" value="CAD9414694.1"/>
    <property type="molecule type" value="Transcribed_RNA"/>
</dbReference>
<evidence type="ECO:0000313" key="8">
    <source>
        <dbReference type="EMBL" id="CAD9414694.1"/>
    </source>
</evidence>
<comment type="subcellular location">
    <subcellularLocation>
        <location evidence="1">Endomembrane system</location>
        <topology evidence="1">Multi-pass membrane protein</topology>
    </subcellularLocation>
</comment>
<sequence>MSAVAPAKPAAGTYGADHRGSIIMPGVVQGLTPGLQTRVEGLWCACCCPKPALYNKDMAALMYNGPGRLLQLTTFLFLSYALLYYAELEAGCLDDDAVDMAYNRTLSLTPTAAPSMIPTVEQEPLCEERVYGMRPSSIVPNISVFNGVVITLTIPFVGAMVDYSPWRRSLGYYSAAVLVFTNFLQIFVSAETWFLICIVQVPCFMAYYSHLLCVYAYIPELTDDEDEMAAVMGPAKAIETISTLIFFGLIAVSGATICPSSEEDFYGKAVCEARVAQTLSCIVGVGFFYQSWKLFSERPAVQSLPGGETVEGKSLTKASSMLCGQAFRQIWGTLCELQTDFPMTARFLIAYAFWESASNAILTLSTTYIRLVLKIDSIVVIGAILLVTNIIGALLTGKFGPKLGMRRVIMGCLLADCLVCVLLMSMLRGPDDQMWAYVLMLPLGLVMGSMYTAQRAHYAVFIPGGREAELMGFYMFAGQVISWAPMLVFSVINEATNDMSLAFPILVVFYIIAAVIFSTVDHQKNHECIEPTLNRRVRASRRYAGGGASDGAAGGGIG</sequence>
<feature type="transmembrane region" description="Helical" evidence="7">
    <location>
        <begin position="434"/>
        <end position="453"/>
    </location>
</feature>
<feature type="transmembrane region" description="Helical" evidence="7">
    <location>
        <begin position="348"/>
        <end position="371"/>
    </location>
</feature>
<evidence type="ECO:0000256" key="3">
    <source>
        <dbReference type="ARBA" id="ARBA00022448"/>
    </source>
</evidence>
<evidence type="ECO:0000256" key="6">
    <source>
        <dbReference type="ARBA" id="ARBA00023136"/>
    </source>
</evidence>
<dbReference type="InterPro" id="IPR050495">
    <property type="entry name" value="ATG22/LtaA_families"/>
</dbReference>
<dbReference type="AlphaFoldDB" id="A0A7S2C3J3"/>
<dbReference type="SUPFAM" id="SSF103473">
    <property type="entry name" value="MFS general substrate transporter"/>
    <property type="match status" value="1"/>
</dbReference>
<dbReference type="InterPro" id="IPR024671">
    <property type="entry name" value="Atg22-like"/>
</dbReference>
<feature type="transmembrane region" description="Helical" evidence="7">
    <location>
        <begin position="170"/>
        <end position="187"/>
    </location>
</feature>
<feature type="transmembrane region" description="Helical" evidence="7">
    <location>
        <begin position="138"/>
        <end position="158"/>
    </location>
</feature>
<feature type="transmembrane region" description="Helical" evidence="7">
    <location>
        <begin position="193"/>
        <end position="218"/>
    </location>
</feature>
<gene>
    <name evidence="8" type="ORF">FPAR1323_LOCUS8359</name>
</gene>
<evidence type="ECO:0008006" key="9">
    <source>
        <dbReference type="Google" id="ProtNLM"/>
    </source>
</evidence>
<keyword evidence="4 7" id="KW-0812">Transmembrane</keyword>
<proteinExistence type="inferred from homology"/>
<dbReference type="PANTHER" id="PTHR23519:SF1">
    <property type="entry name" value="AUTOPHAGY-RELATED PROTEIN 22"/>
    <property type="match status" value="1"/>
</dbReference>
<accession>A0A7S2C3J3</accession>
<protein>
    <recommendedName>
        <fullName evidence="9">Major facilitator superfamily (MFS) profile domain-containing protein</fullName>
    </recommendedName>
</protein>
<feature type="transmembrane region" description="Helical" evidence="7">
    <location>
        <begin position="473"/>
        <end position="493"/>
    </location>
</feature>
<evidence type="ECO:0000256" key="5">
    <source>
        <dbReference type="ARBA" id="ARBA00022989"/>
    </source>
</evidence>
<keyword evidence="5 7" id="KW-1133">Transmembrane helix</keyword>
<feature type="transmembrane region" description="Helical" evidence="7">
    <location>
        <begin position="377"/>
        <end position="396"/>
    </location>
</feature>
<dbReference type="PANTHER" id="PTHR23519">
    <property type="entry name" value="AUTOPHAGY-RELATED PROTEIN 22"/>
    <property type="match status" value="1"/>
</dbReference>
<evidence type="ECO:0000256" key="1">
    <source>
        <dbReference type="ARBA" id="ARBA00004127"/>
    </source>
</evidence>
<keyword evidence="3" id="KW-0813">Transport</keyword>
<feature type="transmembrane region" description="Helical" evidence="7">
    <location>
        <begin position="499"/>
        <end position="517"/>
    </location>
</feature>
<reference evidence="8" key="1">
    <citation type="submission" date="2021-01" db="EMBL/GenBank/DDBJ databases">
        <authorList>
            <person name="Corre E."/>
            <person name="Pelletier E."/>
            <person name="Niang G."/>
            <person name="Scheremetjew M."/>
            <person name="Finn R."/>
            <person name="Kale V."/>
            <person name="Holt S."/>
            <person name="Cochrane G."/>
            <person name="Meng A."/>
            <person name="Brown T."/>
            <person name="Cohen L."/>
        </authorList>
    </citation>
    <scope>NUCLEOTIDE SEQUENCE</scope>
    <source>
        <strain evidence="8">RCC1693</strain>
    </source>
</reference>
<evidence type="ECO:0000256" key="2">
    <source>
        <dbReference type="ARBA" id="ARBA00006978"/>
    </source>
</evidence>
<evidence type="ECO:0000256" key="4">
    <source>
        <dbReference type="ARBA" id="ARBA00022692"/>
    </source>
</evidence>
<keyword evidence="6 7" id="KW-0472">Membrane</keyword>
<dbReference type="Pfam" id="PF11700">
    <property type="entry name" value="ATG22"/>
    <property type="match status" value="1"/>
</dbReference>
<dbReference type="InterPro" id="IPR036259">
    <property type="entry name" value="MFS_trans_sf"/>
</dbReference>
<organism evidence="8">
    <name type="scientific">Florenciella parvula</name>
    <dbReference type="NCBI Taxonomy" id="236787"/>
    <lineage>
        <taxon>Eukaryota</taxon>
        <taxon>Sar</taxon>
        <taxon>Stramenopiles</taxon>
        <taxon>Ochrophyta</taxon>
        <taxon>Dictyochophyceae</taxon>
        <taxon>Florenciellales</taxon>
        <taxon>Florenciella</taxon>
    </lineage>
</organism>
<comment type="similarity">
    <text evidence="2">Belongs to the ATG22 family.</text>
</comment>
<dbReference type="GO" id="GO:0012505">
    <property type="term" value="C:endomembrane system"/>
    <property type="evidence" value="ECO:0007669"/>
    <property type="project" value="UniProtKB-SubCell"/>
</dbReference>
<name>A0A7S2C3J3_9STRA</name>
<evidence type="ECO:0000256" key="7">
    <source>
        <dbReference type="SAM" id="Phobius"/>
    </source>
</evidence>
<feature type="transmembrane region" description="Helical" evidence="7">
    <location>
        <begin position="408"/>
        <end position="428"/>
    </location>
</feature>
<dbReference type="Gene3D" id="1.20.1250.20">
    <property type="entry name" value="MFS general substrate transporter like domains"/>
    <property type="match status" value="1"/>
</dbReference>